<gene>
    <name evidence="2" type="ORF">Naga_101035g2</name>
</gene>
<keyword evidence="3" id="KW-1185">Reference proteome</keyword>
<evidence type="ECO:0000256" key="1">
    <source>
        <dbReference type="SAM" id="MobiDB-lite"/>
    </source>
</evidence>
<proteinExistence type="predicted"/>
<organism evidence="2 3">
    <name type="scientific">Nannochloropsis gaditana</name>
    <dbReference type="NCBI Taxonomy" id="72520"/>
    <lineage>
        <taxon>Eukaryota</taxon>
        <taxon>Sar</taxon>
        <taxon>Stramenopiles</taxon>
        <taxon>Ochrophyta</taxon>
        <taxon>Eustigmatophyceae</taxon>
        <taxon>Eustigmatales</taxon>
        <taxon>Monodopsidaceae</taxon>
        <taxon>Nannochloropsis</taxon>
    </lineage>
</organism>
<evidence type="ECO:0000313" key="3">
    <source>
        <dbReference type="Proteomes" id="UP000019335"/>
    </source>
</evidence>
<name>W7SZA1_9STRA</name>
<comment type="caution">
    <text evidence="2">The sequence shown here is derived from an EMBL/GenBank/DDBJ whole genome shotgun (WGS) entry which is preliminary data.</text>
</comment>
<sequence>MDIRTLGAWEDFGIKGWGSNGTDAIFRGPKNDVHAANTDAITQNYYKVKKLMHADLKFVNTSIGSELRASLDFIAHALALLLNARTEAVPRAPSRAPIPDQAKDYRAAPKGGGLEEGIFHNPRNRK</sequence>
<dbReference type="Proteomes" id="UP000019335">
    <property type="component" value="Unassembled WGS sequence"/>
</dbReference>
<evidence type="ECO:0000313" key="2">
    <source>
        <dbReference type="EMBL" id="EWM20195.1"/>
    </source>
</evidence>
<dbReference type="OrthoDB" id="1892506at2759"/>
<feature type="region of interest" description="Disordered" evidence="1">
    <location>
        <begin position="88"/>
        <end position="126"/>
    </location>
</feature>
<protein>
    <submittedName>
        <fullName evidence="2">Uncharacterized protein</fullName>
    </submittedName>
</protein>
<reference evidence="2 3" key="1">
    <citation type="journal article" date="2014" name="Mol. Plant">
        <title>Chromosome Scale Genome Assembly and Transcriptome Profiling of Nannochloropsis gaditana in Nitrogen Depletion.</title>
        <authorList>
            <person name="Corteggiani Carpinelli E."/>
            <person name="Telatin A."/>
            <person name="Vitulo N."/>
            <person name="Forcato C."/>
            <person name="D'Angelo M."/>
            <person name="Schiavon R."/>
            <person name="Vezzi A."/>
            <person name="Giacometti G.M."/>
            <person name="Morosinotto T."/>
            <person name="Valle G."/>
        </authorList>
    </citation>
    <scope>NUCLEOTIDE SEQUENCE [LARGE SCALE GENOMIC DNA]</scope>
    <source>
        <strain evidence="2 3">B-31</strain>
    </source>
</reference>
<dbReference type="AlphaFoldDB" id="W7SZA1"/>
<accession>W7SZA1</accession>
<dbReference type="EMBL" id="AZIL01003274">
    <property type="protein sequence ID" value="EWM20195.1"/>
    <property type="molecule type" value="Genomic_DNA"/>
</dbReference>